<dbReference type="Proteomes" id="UP001459277">
    <property type="component" value="Unassembled WGS sequence"/>
</dbReference>
<dbReference type="EMBL" id="JAZDWU010000010">
    <property type="protein sequence ID" value="KAK9989163.1"/>
    <property type="molecule type" value="Genomic_DNA"/>
</dbReference>
<gene>
    <name evidence="1" type="ORF">SO802_029402</name>
</gene>
<name>A0AAW2BV02_9ROSI</name>
<evidence type="ECO:0000313" key="2">
    <source>
        <dbReference type="Proteomes" id="UP001459277"/>
    </source>
</evidence>
<sequence length="119" mass="14211">MYVLKKLLKMFVEYSLRLGATLFSFLYHQSLKLKGLVYKCCERLEELPDAAMWLSIKVTYELETLRWEEINPFNIDFGLRILVNCFICILQHEHDITSLFMNRLVLMLTPVICFSRKLR</sequence>
<protein>
    <submittedName>
        <fullName evidence="1">Uncharacterized protein</fullName>
    </submittedName>
</protein>
<keyword evidence="2" id="KW-1185">Reference proteome</keyword>
<proteinExistence type="predicted"/>
<evidence type="ECO:0000313" key="1">
    <source>
        <dbReference type="EMBL" id="KAK9989163.1"/>
    </source>
</evidence>
<dbReference type="AlphaFoldDB" id="A0AAW2BV02"/>
<accession>A0AAW2BV02</accession>
<reference evidence="1 2" key="1">
    <citation type="submission" date="2024-01" db="EMBL/GenBank/DDBJ databases">
        <title>A telomere-to-telomere, gap-free genome of sweet tea (Lithocarpus litseifolius).</title>
        <authorList>
            <person name="Zhou J."/>
        </authorList>
    </citation>
    <scope>NUCLEOTIDE SEQUENCE [LARGE SCALE GENOMIC DNA]</scope>
    <source>
        <strain evidence="1">Zhou-2022a</strain>
        <tissue evidence="1">Leaf</tissue>
    </source>
</reference>
<organism evidence="1 2">
    <name type="scientific">Lithocarpus litseifolius</name>
    <dbReference type="NCBI Taxonomy" id="425828"/>
    <lineage>
        <taxon>Eukaryota</taxon>
        <taxon>Viridiplantae</taxon>
        <taxon>Streptophyta</taxon>
        <taxon>Embryophyta</taxon>
        <taxon>Tracheophyta</taxon>
        <taxon>Spermatophyta</taxon>
        <taxon>Magnoliopsida</taxon>
        <taxon>eudicotyledons</taxon>
        <taxon>Gunneridae</taxon>
        <taxon>Pentapetalae</taxon>
        <taxon>rosids</taxon>
        <taxon>fabids</taxon>
        <taxon>Fagales</taxon>
        <taxon>Fagaceae</taxon>
        <taxon>Lithocarpus</taxon>
    </lineage>
</organism>
<comment type="caution">
    <text evidence="1">The sequence shown here is derived from an EMBL/GenBank/DDBJ whole genome shotgun (WGS) entry which is preliminary data.</text>
</comment>